<protein>
    <recommendedName>
        <fullName evidence="1">DinB-like domain-containing protein</fullName>
    </recommendedName>
</protein>
<dbReference type="Pfam" id="PF12867">
    <property type="entry name" value="DinB_2"/>
    <property type="match status" value="1"/>
</dbReference>
<sequence>MKTSSKSLLQELEKITQDNSNTAAHFLTLSEEQLNFKASPGSWSILECLEHLNRYSAFYLPELRRHLTTSRTETNPIFKSGLWGNYLVKMVIPKEGGKKMKTFTAMNPSGSKLDKAVISQFIETQTQLLGIIESAGSADLNVAGIPVTFTKLIKLRLGDALRFMAYHNQRHVQQAQRIHS</sequence>
<dbReference type="AlphaFoldDB" id="A0A2S1R201"/>
<dbReference type="RefSeq" id="WP_108779430.1">
    <property type="nucleotide sequence ID" value="NZ_CP029186.1"/>
</dbReference>
<dbReference type="Gene3D" id="1.20.120.450">
    <property type="entry name" value="dinb family like domain"/>
    <property type="match status" value="1"/>
</dbReference>
<evidence type="ECO:0000313" key="3">
    <source>
        <dbReference type="Proteomes" id="UP000244929"/>
    </source>
</evidence>
<dbReference type="InterPro" id="IPR024775">
    <property type="entry name" value="DinB-like"/>
</dbReference>
<accession>A0A2S1R201</accession>
<proteinExistence type="predicted"/>
<dbReference type="Proteomes" id="UP000244929">
    <property type="component" value="Chromosome"/>
</dbReference>
<dbReference type="OrthoDB" id="1524454at2"/>
<feature type="domain" description="DinB-like" evidence="1">
    <location>
        <begin position="18"/>
        <end position="175"/>
    </location>
</feature>
<name>A0A2S1R201_9FLAO</name>
<dbReference type="InterPro" id="IPR034660">
    <property type="entry name" value="DinB/YfiT-like"/>
</dbReference>
<reference evidence="2 3" key="1">
    <citation type="submission" date="2018-04" db="EMBL/GenBank/DDBJ databases">
        <title>Genome sequencing of Flavobacterium sp. HYN0059.</title>
        <authorList>
            <person name="Yi H."/>
            <person name="Baek C."/>
        </authorList>
    </citation>
    <scope>NUCLEOTIDE SEQUENCE [LARGE SCALE GENOMIC DNA]</scope>
    <source>
        <strain evidence="2 3">HYN0059</strain>
    </source>
</reference>
<dbReference type="KEGG" id="falb:HYN59_17050"/>
<dbReference type="SUPFAM" id="SSF109854">
    <property type="entry name" value="DinB/YfiT-like putative metalloenzymes"/>
    <property type="match status" value="1"/>
</dbReference>
<evidence type="ECO:0000259" key="1">
    <source>
        <dbReference type="Pfam" id="PF12867"/>
    </source>
</evidence>
<organism evidence="2 3">
    <name type="scientific">Flavobacterium album</name>
    <dbReference type="NCBI Taxonomy" id="2175091"/>
    <lineage>
        <taxon>Bacteria</taxon>
        <taxon>Pseudomonadati</taxon>
        <taxon>Bacteroidota</taxon>
        <taxon>Flavobacteriia</taxon>
        <taxon>Flavobacteriales</taxon>
        <taxon>Flavobacteriaceae</taxon>
        <taxon>Flavobacterium</taxon>
    </lineage>
</organism>
<dbReference type="EMBL" id="CP029186">
    <property type="protein sequence ID" value="AWH86708.1"/>
    <property type="molecule type" value="Genomic_DNA"/>
</dbReference>
<keyword evidence="3" id="KW-1185">Reference proteome</keyword>
<gene>
    <name evidence="2" type="ORF">HYN59_17050</name>
</gene>
<evidence type="ECO:0000313" key="2">
    <source>
        <dbReference type="EMBL" id="AWH86708.1"/>
    </source>
</evidence>